<accession>A0A016SL18</accession>
<evidence type="ECO:0000313" key="2">
    <source>
        <dbReference type="Proteomes" id="UP000024635"/>
    </source>
</evidence>
<gene>
    <name evidence="1" type="primary">Acey_s0206.g1979</name>
    <name evidence="1" type="ORF">Y032_0206g1979</name>
</gene>
<dbReference type="Proteomes" id="UP000024635">
    <property type="component" value="Unassembled WGS sequence"/>
</dbReference>
<dbReference type="EMBL" id="JARK01001542">
    <property type="protein sequence ID" value="EYB91413.1"/>
    <property type="molecule type" value="Genomic_DNA"/>
</dbReference>
<comment type="caution">
    <text evidence="1">The sequence shown here is derived from an EMBL/GenBank/DDBJ whole genome shotgun (WGS) entry which is preliminary data.</text>
</comment>
<proteinExistence type="predicted"/>
<reference evidence="2" key="1">
    <citation type="journal article" date="2015" name="Nat. Genet.">
        <title>The genome and transcriptome of the zoonotic hookworm Ancylostoma ceylanicum identify infection-specific gene families.</title>
        <authorList>
            <person name="Schwarz E.M."/>
            <person name="Hu Y."/>
            <person name="Antoshechkin I."/>
            <person name="Miller M.M."/>
            <person name="Sternberg P.W."/>
            <person name="Aroian R.V."/>
        </authorList>
    </citation>
    <scope>NUCLEOTIDE SEQUENCE</scope>
    <source>
        <strain evidence="2">HY135</strain>
    </source>
</reference>
<name>A0A016SL18_9BILA</name>
<sequence>MPIAWVMDLRDKRAMAGLLRRQMKLKQCHDSYGYEISMSLTWGCQKRTRQTRTNLQLIRMKIAMSQQHDNIASRCPSDFLMIVSRNIEINY</sequence>
<dbReference type="AlphaFoldDB" id="A0A016SL18"/>
<protein>
    <submittedName>
        <fullName evidence="1">Uncharacterized protein</fullName>
    </submittedName>
</protein>
<evidence type="ECO:0000313" key="1">
    <source>
        <dbReference type="EMBL" id="EYB91413.1"/>
    </source>
</evidence>
<organism evidence="1 2">
    <name type="scientific">Ancylostoma ceylanicum</name>
    <dbReference type="NCBI Taxonomy" id="53326"/>
    <lineage>
        <taxon>Eukaryota</taxon>
        <taxon>Metazoa</taxon>
        <taxon>Ecdysozoa</taxon>
        <taxon>Nematoda</taxon>
        <taxon>Chromadorea</taxon>
        <taxon>Rhabditida</taxon>
        <taxon>Rhabditina</taxon>
        <taxon>Rhabditomorpha</taxon>
        <taxon>Strongyloidea</taxon>
        <taxon>Ancylostomatidae</taxon>
        <taxon>Ancylostomatinae</taxon>
        <taxon>Ancylostoma</taxon>
    </lineage>
</organism>
<keyword evidence="2" id="KW-1185">Reference proteome</keyword>